<feature type="domain" description="Glycoside hydrolase family 20 catalytic" evidence="7">
    <location>
        <begin position="224"/>
        <end position="373"/>
    </location>
</feature>
<feature type="region of interest" description="Disordered" evidence="5">
    <location>
        <begin position="110"/>
        <end position="130"/>
    </location>
</feature>
<dbReference type="GO" id="GO:0004563">
    <property type="term" value="F:beta-N-acetylhexosaminidase activity"/>
    <property type="evidence" value="ECO:0007669"/>
    <property type="project" value="UniProtKB-EC"/>
</dbReference>
<organism evidence="8 9">
    <name type="scientific">Cylicocyclus nassatus</name>
    <name type="common">Nematode worm</name>
    <dbReference type="NCBI Taxonomy" id="53992"/>
    <lineage>
        <taxon>Eukaryota</taxon>
        <taxon>Metazoa</taxon>
        <taxon>Ecdysozoa</taxon>
        <taxon>Nematoda</taxon>
        <taxon>Chromadorea</taxon>
        <taxon>Rhabditida</taxon>
        <taxon>Rhabditina</taxon>
        <taxon>Rhabditomorpha</taxon>
        <taxon>Strongyloidea</taxon>
        <taxon>Strongylidae</taxon>
        <taxon>Cylicocyclus</taxon>
    </lineage>
</organism>
<name>A0AA36DN25_CYLNA</name>
<dbReference type="SUPFAM" id="SSF51445">
    <property type="entry name" value="(Trans)glycosidases"/>
    <property type="match status" value="1"/>
</dbReference>
<dbReference type="EMBL" id="CATQJL010000001">
    <property type="protein sequence ID" value="CAJ0589037.1"/>
    <property type="molecule type" value="Genomic_DNA"/>
</dbReference>
<comment type="caution">
    <text evidence="8">The sequence shown here is derived from an EMBL/GenBank/DDBJ whole genome shotgun (WGS) entry which is preliminary data.</text>
</comment>
<keyword evidence="6" id="KW-0812">Transmembrane</keyword>
<comment type="similarity">
    <text evidence="2">Belongs to the glycosyl hydrolase 20 family.</text>
</comment>
<reference evidence="8" key="1">
    <citation type="submission" date="2023-07" db="EMBL/GenBank/DDBJ databases">
        <authorList>
            <consortium name="CYATHOMIX"/>
        </authorList>
    </citation>
    <scope>NUCLEOTIDE SEQUENCE</scope>
    <source>
        <strain evidence="8">N/A</strain>
    </source>
</reference>
<evidence type="ECO:0000256" key="5">
    <source>
        <dbReference type="SAM" id="MobiDB-lite"/>
    </source>
</evidence>
<dbReference type="InterPro" id="IPR017853">
    <property type="entry name" value="GH"/>
</dbReference>
<evidence type="ECO:0000256" key="6">
    <source>
        <dbReference type="SAM" id="Phobius"/>
    </source>
</evidence>
<dbReference type="AlphaFoldDB" id="A0AA36DN25"/>
<gene>
    <name evidence="8" type="ORF">CYNAS_LOCUS1020</name>
</gene>
<evidence type="ECO:0000313" key="8">
    <source>
        <dbReference type="EMBL" id="CAJ0589037.1"/>
    </source>
</evidence>
<feature type="compositionally biased region" description="Basic and acidic residues" evidence="5">
    <location>
        <begin position="111"/>
        <end position="122"/>
    </location>
</feature>
<keyword evidence="4" id="KW-0378">Hydrolase</keyword>
<dbReference type="Pfam" id="PF00728">
    <property type="entry name" value="Glyco_hydro_20"/>
    <property type="match status" value="1"/>
</dbReference>
<proteinExistence type="inferred from homology"/>
<evidence type="ECO:0000256" key="3">
    <source>
        <dbReference type="ARBA" id="ARBA00012663"/>
    </source>
</evidence>
<evidence type="ECO:0000256" key="2">
    <source>
        <dbReference type="ARBA" id="ARBA00006285"/>
    </source>
</evidence>
<protein>
    <recommendedName>
        <fullName evidence="3">beta-N-acetylhexosaminidase</fullName>
        <ecNumber evidence="3">3.2.1.52</ecNumber>
    </recommendedName>
</protein>
<dbReference type="PANTHER" id="PTHR21040:SF4">
    <property type="entry name" value="BETA-N-ACETYLHEXOSAMINIDASE"/>
    <property type="match status" value="1"/>
</dbReference>
<dbReference type="PANTHER" id="PTHR21040">
    <property type="entry name" value="BCDNA.GH04120"/>
    <property type="match status" value="1"/>
</dbReference>
<dbReference type="CDD" id="cd06565">
    <property type="entry name" value="GH20_GcnA-like"/>
    <property type="match status" value="1"/>
</dbReference>
<dbReference type="Gene3D" id="3.20.20.80">
    <property type="entry name" value="Glycosidases"/>
    <property type="match status" value="1"/>
</dbReference>
<sequence>MQANCIGRLAFPHGGGTALERRWCCTGTLLDGAGTELWTQSKEKLARSLQPHGTMIWSRYLRRRGFGMVCRVFMGCTIVFITLQIANSFPSLSIRERKLAADVHASAQDGEANKYMHNKEPNLYKTGSGNHAQVVQKPNNSMNNYLHQGEVKDPQKNFMRPPRKSRKNEFYENIIVHFDLKGAPPRVPYFMELLDLVARAGATGILLEWEEMFPWKGRLAVARGADAYSLDDVRAILSRAKSLNLDIIPLVQTFGHLEWFLKLEEFRKYRENDAYPQVLCLGDQDGVAIVKEALKQVIDVHKEFGIKYFHIGADEAFEFGVCEKSRNWIMSKGKGADKQLLALTHLKDIAEYVRSQTDGATVLAWHDMLKEFDLRLIGSLGLGRIIEPVIWDYSEGIVTMPEQAFSALADNFPIVWASSAYKGANFPSAKYIDILHYETNNNDWIEAKRTYEGKFEKFHGIILAGWQRYDHMAAICETLPVGTPSMVLNVQVALLGRKDQHLARNRAAQILGCNQFHVGGLDPISQSCNFTGFQVYYLFQGSARSTIKYIESELDKSHSIKGWLSPYSMRYNFTQNWYLKDIKYLVQMLQMQIKSIEQALRRELSMLFFPNTVDEFIYLTISPTVDRLKKYEDEIERLLKIRSWPKRPFPIKT</sequence>
<dbReference type="Proteomes" id="UP001176961">
    <property type="component" value="Unassembled WGS sequence"/>
</dbReference>
<evidence type="ECO:0000313" key="9">
    <source>
        <dbReference type="Proteomes" id="UP001176961"/>
    </source>
</evidence>
<keyword evidence="6" id="KW-1133">Transmembrane helix</keyword>
<accession>A0AA36DN25</accession>
<keyword evidence="9" id="KW-1185">Reference proteome</keyword>
<dbReference type="GO" id="GO:0005975">
    <property type="term" value="P:carbohydrate metabolic process"/>
    <property type="evidence" value="ECO:0007669"/>
    <property type="project" value="InterPro"/>
</dbReference>
<feature type="transmembrane region" description="Helical" evidence="6">
    <location>
        <begin position="65"/>
        <end position="86"/>
    </location>
</feature>
<evidence type="ECO:0000256" key="1">
    <source>
        <dbReference type="ARBA" id="ARBA00001231"/>
    </source>
</evidence>
<evidence type="ECO:0000259" key="7">
    <source>
        <dbReference type="Pfam" id="PF00728"/>
    </source>
</evidence>
<comment type="catalytic activity">
    <reaction evidence="1">
        <text>Hydrolysis of terminal non-reducing N-acetyl-D-hexosamine residues in N-acetyl-beta-D-hexosaminides.</text>
        <dbReference type="EC" id="3.2.1.52"/>
    </reaction>
</comment>
<dbReference type="InterPro" id="IPR038901">
    <property type="entry name" value="HEXDC-like"/>
</dbReference>
<evidence type="ECO:0000256" key="4">
    <source>
        <dbReference type="ARBA" id="ARBA00022801"/>
    </source>
</evidence>
<dbReference type="EC" id="3.2.1.52" evidence="3"/>
<keyword evidence="6" id="KW-0472">Membrane</keyword>
<dbReference type="InterPro" id="IPR015883">
    <property type="entry name" value="Glyco_hydro_20_cat"/>
</dbReference>